<keyword evidence="2" id="KW-0695">RNA-directed DNA polymerase</keyword>
<keyword evidence="2" id="KW-0378">Hydrolase</keyword>
<dbReference type="PRINTS" id="PR01345">
    <property type="entry name" value="CERVTRCPTASE"/>
</dbReference>
<keyword evidence="2" id="KW-0548">Nucleotidyltransferase</keyword>
<dbReference type="EMBL" id="GBBI01001776">
    <property type="protein sequence ID" value="JAC16936.1"/>
    <property type="molecule type" value="mRNA"/>
</dbReference>
<dbReference type="InterPro" id="IPR043502">
    <property type="entry name" value="DNA/RNA_pol_sf"/>
</dbReference>
<protein>
    <submittedName>
        <fullName evidence="2">Putative endonuclease-reverse transcriptase</fullName>
    </submittedName>
</protein>
<keyword evidence="2" id="KW-0808">Transferase</keyword>
<evidence type="ECO:0000313" key="2">
    <source>
        <dbReference type="EMBL" id="JAC16936.1"/>
    </source>
</evidence>
<keyword evidence="2" id="KW-0540">Nuclease</keyword>
<accession>A0A023F5L7</accession>
<feature type="domain" description="Reverse transcriptase" evidence="1">
    <location>
        <begin position="25"/>
        <end position="297"/>
    </location>
</feature>
<dbReference type="CDD" id="cd01650">
    <property type="entry name" value="RT_nLTR_like"/>
    <property type="match status" value="1"/>
</dbReference>
<dbReference type="AlphaFoldDB" id="A0A023F5L7"/>
<dbReference type="Pfam" id="PF00078">
    <property type="entry name" value="RVT_1"/>
    <property type="match status" value="1"/>
</dbReference>
<feature type="non-terminal residue" evidence="2">
    <location>
        <position position="1"/>
    </location>
</feature>
<proteinExistence type="evidence at transcript level"/>
<dbReference type="GO" id="GO:0004519">
    <property type="term" value="F:endonuclease activity"/>
    <property type="evidence" value="ECO:0007669"/>
    <property type="project" value="UniProtKB-KW"/>
</dbReference>
<keyword evidence="2" id="KW-0255">Endonuclease</keyword>
<dbReference type="SUPFAM" id="SSF56672">
    <property type="entry name" value="DNA/RNA polymerases"/>
    <property type="match status" value="1"/>
</dbReference>
<dbReference type="InterPro" id="IPR000477">
    <property type="entry name" value="RT_dom"/>
</dbReference>
<evidence type="ECO:0000259" key="1">
    <source>
        <dbReference type="PROSITE" id="PS50878"/>
    </source>
</evidence>
<dbReference type="PANTHER" id="PTHR47027">
    <property type="entry name" value="REVERSE TRANSCRIPTASE DOMAIN-CONTAINING PROTEIN"/>
    <property type="match status" value="1"/>
</dbReference>
<reference evidence="2" key="1">
    <citation type="journal article" date="2014" name="PLoS Negl. Trop. Dis.">
        <title>An updated insight into the Sialotranscriptome of Triatoma infestans: developmental stage and geographic variations.</title>
        <authorList>
            <person name="Schwarz A."/>
            <person name="Medrano-Mercado N."/>
            <person name="Schaub G.A."/>
            <person name="Struchiner C.J."/>
            <person name="Bargues M.D."/>
            <person name="Levy M.Z."/>
            <person name="Ribeiro J.M."/>
        </authorList>
    </citation>
    <scope>NUCLEOTIDE SEQUENCE</scope>
    <source>
        <strain evidence="2">Chile</strain>
        <tissue evidence="2">Salivary glands</tissue>
    </source>
</reference>
<organism evidence="2">
    <name type="scientific">Triatoma infestans</name>
    <name type="common">Assassin bug</name>
    <dbReference type="NCBI Taxonomy" id="30076"/>
    <lineage>
        <taxon>Eukaryota</taxon>
        <taxon>Metazoa</taxon>
        <taxon>Ecdysozoa</taxon>
        <taxon>Arthropoda</taxon>
        <taxon>Hexapoda</taxon>
        <taxon>Insecta</taxon>
        <taxon>Pterygota</taxon>
        <taxon>Neoptera</taxon>
        <taxon>Paraneoptera</taxon>
        <taxon>Hemiptera</taxon>
        <taxon>Heteroptera</taxon>
        <taxon>Panheteroptera</taxon>
        <taxon>Cimicomorpha</taxon>
        <taxon>Reduviidae</taxon>
        <taxon>Triatominae</taxon>
        <taxon>Triatoma</taxon>
    </lineage>
</organism>
<dbReference type="GO" id="GO:0003964">
    <property type="term" value="F:RNA-directed DNA polymerase activity"/>
    <property type="evidence" value="ECO:0007669"/>
    <property type="project" value="UniProtKB-KW"/>
</dbReference>
<name>A0A023F5L7_TRIIF</name>
<dbReference type="PANTHER" id="PTHR47027:SF30">
    <property type="entry name" value="THAP-TYPE DOMAIN-CONTAINING PROTEIN"/>
    <property type="match status" value="1"/>
</dbReference>
<dbReference type="PROSITE" id="PS50878">
    <property type="entry name" value="RT_POL"/>
    <property type="match status" value="1"/>
</dbReference>
<sequence>DGIIYEFYKNATPAFIDKLLAFINYIYETGVAPLSFSKSIIFPLYKRGNVNEVSNYRGISCLNTLAKIFTSLLLRRLEQFVTQNNLLSESQAGFRNGYSAIDNIFILTSLINLKLSKKGKKIYCFFVDLKSAFDTVDHSSLFLKLFNLGVSSKFLKILKQLYLSASSSVRGRDGFSDYFRVGSGVRQGCLLSPILFSLFIDDLPSILEGGVTVGGTKIKILLYADDLVLLADNPLSLQRNINILANYCDQWNLLVNLQKSKIMIFRKGGRLAASEKWFYKSERIELVNRYKYLGIILTPRLSFIPHLEEKISSAKLGLNRVWSKFISNNNIPLNAKIQVFNSVSRAVVCYGSQVWGFQSYEILEKFQRFFIKKLFGLPSTAPTYMLAIETELPPLEAYTLHLHLKYIVKVLSLPDYRLPKIVALQVISNRVYWFKHWLTLTRCYHYDVHWSLENPPNCPKQLLKLSDIITKSRLECSVNRAVESERFLLYRVLISEHRNTVTVSFSEKLKHAELRWLFKLRGELLFLNYRPWLSRDPDVEICSLCNFNTREELYHFLGECPLLAEFRILYFGKRNLSRDEIIAFLCGQADPRSLIRYARHAWRVRYDWLIESS</sequence>